<keyword evidence="9" id="KW-0479">Metal-binding</keyword>
<dbReference type="Gene3D" id="3.40.1030.10">
    <property type="entry name" value="Nucleoside phosphorylase/phosphoribosyltransferase catalytic domain"/>
    <property type="match status" value="1"/>
</dbReference>
<evidence type="ECO:0000259" key="10">
    <source>
        <dbReference type="Pfam" id="PF00591"/>
    </source>
</evidence>
<evidence type="ECO:0000313" key="12">
    <source>
        <dbReference type="EMBL" id="NYI41225.1"/>
    </source>
</evidence>
<comment type="caution">
    <text evidence="12">The sequence shown here is derived from an EMBL/GenBank/DDBJ whole genome shotgun (WGS) entry which is preliminary data.</text>
</comment>
<feature type="binding site" evidence="9">
    <location>
        <position position="81"/>
    </location>
    <ligand>
        <name>5-phospho-alpha-D-ribose 1-diphosphate</name>
        <dbReference type="ChEBI" id="CHEBI:58017"/>
    </ligand>
</feature>
<feature type="binding site" evidence="9">
    <location>
        <begin position="109"/>
        <end position="117"/>
    </location>
    <ligand>
        <name>5-phospho-alpha-D-ribose 1-diphosphate</name>
        <dbReference type="ChEBI" id="CHEBI:58017"/>
    </ligand>
</feature>
<dbReference type="Pfam" id="PF00591">
    <property type="entry name" value="Glycos_transf_3"/>
    <property type="match status" value="1"/>
</dbReference>
<dbReference type="PANTHER" id="PTHR43285">
    <property type="entry name" value="ANTHRANILATE PHOSPHORIBOSYLTRANSFERASE"/>
    <property type="match status" value="1"/>
</dbReference>
<dbReference type="Pfam" id="PF02885">
    <property type="entry name" value="Glycos_trans_3N"/>
    <property type="match status" value="1"/>
</dbReference>
<keyword evidence="6 9" id="KW-0057">Aromatic amino acid biosynthesis</keyword>
<keyword evidence="4 9" id="KW-0808">Transferase</keyword>
<dbReference type="EC" id="2.4.2.18" evidence="9"/>
<dbReference type="GO" id="GO:0005829">
    <property type="term" value="C:cytosol"/>
    <property type="evidence" value="ECO:0007669"/>
    <property type="project" value="TreeGrafter"/>
</dbReference>
<dbReference type="SUPFAM" id="SSF47648">
    <property type="entry name" value="Nucleoside phosphorylase/phosphoribosyltransferase N-terminal domain"/>
    <property type="match status" value="1"/>
</dbReference>
<comment type="function">
    <text evidence="9">Catalyzes the transfer of the phosphoribosyl group of 5-phosphorylribose-1-pyrophosphate (PRPP) to anthranilate to yield N-(5'-phosphoribosyl)-anthranilate (PRA).</text>
</comment>
<sequence>MATWPDILMRLSFDEDLAASDTAWMLNEVFEGRATDAQLGAFLMGMQTKGATAPEVAGMVETMLEHAARIEIPGRTVDIVGTGGDKANTVNISTMASLVIAGTGLRVVKHGSRASTSTTGSSDVLAALGINLDLGPQRVAEILDEVGITFCFAPTFHPAMRFAGPVRKELGIPTIFNVLGPLTNPAQPAVSAIGASSAELAPVMAEVLAMRGRDAIVFRNDDGLDELAATSTTTVWEVRGGVVERSTIDAVADLGLRPIPVSALTGGESDENAAVARSVLAGDSGPVRETVIANAAIALAADGTLPGTSEGTLVDRLRSGMRAAAHAIDSGAADATLQRWAKATQS</sequence>
<evidence type="ECO:0000256" key="6">
    <source>
        <dbReference type="ARBA" id="ARBA00023141"/>
    </source>
</evidence>
<feature type="binding site" evidence="9">
    <location>
        <position position="121"/>
    </location>
    <ligand>
        <name>5-phospho-alpha-D-ribose 1-diphosphate</name>
        <dbReference type="ChEBI" id="CHEBI:58017"/>
    </ligand>
</feature>
<evidence type="ECO:0000256" key="8">
    <source>
        <dbReference type="ARBA" id="ARBA00061188"/>
    </source>
</evidence>
<dbReference type="Gene3D" id="1.20.970.10">
    <property type="entry name" value="Transferase, Pyrimidine Nucleoside Phosphorylase, Chain C"/>
    <property type="match status" value="1"/>
</dbReference>
<comment type="catalytic activity">
    <reaction evidence="7 9">
        <text>N-(5-phospho-beta-D-ribosyl)anthranilate + diphosphate = 5-phospho-alpha-D-ribose 1-diphosphate + anthranilate</text>
        <dbReference type="Rhea" id="RHEA:11768"/>
        <dbReference type="ChEBI" id="CHEBI:16567"/>
        <dbReference type="ChEBI" id="CHEBI:18277"/>
        <dbReference type="ChEBI" id="CHEBI:33019"/>
        <dbReference type="ChEBI" id="CHEBI:58017"/>
        <dbReference type="EC" id="2.4.2.18"/>
    </reaction>
</comment>
<feature type="binding site" evidence="9">
    <location>
        <position position="226"/>
    </location>
    <ligand>
        <name>Mg(2+)</name>
        <dbReference type="ChEBI" id="CHEBI:18420"/>
        <label>2</label>
    </ligand>
</feature>
<feature type="binding site" evidence="9">
    <location>
        <position position="89"/>
    </location>
    <ligand>
        <name>5-phospho-alpha-D-ribose 1-diphosphate</name>
        <dbReference type="ChEBI" id="CHEBI:58017"/>
    </ligand>
</feature>
<dbReference type="InterPro" id="IPR000312">
    <property type="entry name" value="Glycosyl_Trfase_fam3"/>
</dbReference>
<dbReference type="SUPFAM" id="SSF52418">
    <property type="entry name" value="Nucleoside phosphorylase/phosphoribosyltransferase catalytic domain"/>
    <property type="match status" value="1"/>
</dbReference>
<name>A0A7Y9ZAI7_9MICO</name>
<keyword evidence="3 9" id="KW-0328">Glycosyltransferase</keyword>
<dbReference type="GO" id="GO:0004048">
    <property type="term" value="F:anthranilate phosphoribosyltransferase activity"/>
    <property type="evidence" value="ECO:0007669"/>
    <property type="project" value="UniProtKB-UniRule"/>
</dbReference>
<dbReference type="GO" id="GO:0000162">
    <property type="term" value="P:L-tryptophan biosynthetic process"/>
    <property type="evidence" value="ECO:0007669"/>
    <property type="project" value="UniProtKB-UniRule"/>
</dbReference>
<feature type="binding site" evidence="9">
    <location>
        <position position="226"/>
    </location>
    <ligand>
        <name>Mg(2+)</name>
        <dbReference type="ChEBI" id="CHEBI:18420"/>
        <label>1</label>
    </ligand>
</feature>
<dbReference type="OrthoDB" id="9806430at2"/>
<dbReference type="InterPro" id="IPR005940">
    <property type="entry name" value="Anthranilate_Pribosyl_Tfrase"/>
</dbReference>
<keyword evidence="13" id="KW-1185">Reference proteome</keyword>
<comment type="subunit">
    <text evidence="9">Homodimer.</text>
</comment>
<comment type="similarity">
    <text evidence="9">Belongs to the anthranilate phosphoribosyltransferase family.</text>
</comment>
<dbReference type="InterPro" id="IPR036320">
    <property type="entry name" value="Glycosyl_Trfase_fam3_N_dom_sf"/>
</dbReference>
<evidence type="ECO:0000256" key="1">
    <source>
        <dbReference type="ARBA" id="ARBA00004907"/>
    </source>
</evidence>
<feature type="binding site" evidence="9">
    <location>
        <position position="81"/>
    </location>
    <ligand>
        <name>anthranilate</name>
        <dbReference type="ChEBI" id="CHEBI:16567"/>
        <label>1</label>
    </ligand>
</feature>
<comment type="caution">
    <text evidence="9">Lacks conserved residue(s) required for the propagation of feature annotation.</text>
</comment>
<keyword evidence="9" id="KW-0460">Magnesium</keyword>
<feature type="binding site" evidence="9">
    <location>
        <begin position="84"/>
        <end position="85"/>
    </location>
    <ligand>
        <name>5-phospho-alpha-D-ribose 1-diphosphate</name>
        <dbReference type="ChEBI" id="CHEBI:58017"/>
    </ligand>
</feature>
<keyword evidence="2 9" id="KW-0028">Amino-acid biosynthesis</keyword>
<protein>
    <recommendedName>
        <fullName evidence="9">Anthranilate phosphoribosyltransferase</fullName>
        <ecNumber evidence="9">2.4.2.18</ecNumber>
    </recommendedName>
</protein>
<feature type="domain" description="Glycosyl transferase family 3 N-terminal" evidence="11">
    <location>
        <begin position="6"/>
        <end position="67"/>
    </location>
</feature>
<dbReference type="UniPathway" id="UPA00035">
    <property type="reaction ID" value="UER00041"/>
</dbReference>
<comment type="cofactor">
    <cofactor evidence="9">
        <name>Mg(2+)</name>
        <dbReference type="ChEBI" id="CHEBI:18420"/>
    </cofactor>
    <text evidence="9">Binds 2 magnesium ions per monomer.</text>
</comment>
<gene>
    <name evidence="9" type="primary">trpD</name>
    <name evidence="12" type="ORF">BKA03_001344</name>
</gene>
<feature type="binding site" evidence="9">
    <location>
        <position position="225"/>
    </location>
    <ligand>
        <name>Mg(2+)</name>
        <dbReference type="ChEBI" id="CHEBI:18420"/>
        <label>2</label>
    </ligand>
</feature>
<organism evidence="12 13">
    <name type="scientific">Demequina lutea</name>
    <dbReference type="NCBI Taxonomy" id="431489"/>
    <lineage>
        <taxon>Bacteria</taxon>
        <taxon>Bacillati</taxon>
        <taxon>Actinomycetota</taxon>
        <taxon>Actinomycetes</taxon>
        <taxon>Micrococcales</taxon>
        <taxon>Demequinaceae</taxon>
        <taxon>Demequina</taxon>
    </lineage>
</organism>
<reference evidence="12 13" key="1">
    <citation type="submission" date="2020-07" db="EMBL/GenBank/DDBJ databases">
        <title>Sequencing the genomes of 1000 actinobacteria strains.</title>
        <authorList>
            <person name="Klenk H.-P."/>
        </authorList>
    </citation>
    <scope>NUCLEOTIDE SEQUENCE [LARGE SCALE GENOMIC DNA]</scope>
    <source>
        <strain evidence="12 13">DSM 19970</strain>
    </source>
</reference>
<evidence type="ECO:0000256" key="7">
    <source>
        <dbReference type="ARBA" id="ARBA00052328"/>
    </source>
</evidence>
<evidence type="ECO:0000256" key="4">
    <source>
        <dbReference type="ARBA" id="ARBA00022679"/>
    </source>
</evidence>
<dbReference type="PANTHER" id="PTHR43285:SF2">
    <property type="entry name" value="ANTHRANILATE PHOSPHORIBOSYLTRANSFERASE"/>
    <property type="match status" value="1"/>
</dbReference>
<evidence type="ECO:0000313" key="13">
    <source>
        <dbReference type="Proteomes" id="UP000547973"/>
    </source>
</evidence>
<dbReference type="GO" id="GO:0000287">
    <property type="term" value="F:magnesium ion binding"/>
    <property type="evidence" value="ECO:0007669"/>
    <property type="project" value="UniProtKB-UniRule"/>
</dbReference>
<accession>A0A7Y9ZAI7</accession>
<dbReference type="NCBIfam" id="TIGR01245">
    <property type="entry name" value="trpD"/>
    <property type="match status" value="1"/>
</dbReference>
<feature type="binding site" evidence="9">
    <location>
        <begin position="91"/>
        <end position="94"/>
    </location>
    <ligand>
        <name>5-phospho-alpha-D-ribose 1-diphosphate</name>
        <dbReference type="ChEBI" id="CHEBI:58017"/>
    </ligand>
</feature>
<feature type="binding site" evidence="9">
    <location>
        <position position="93"/>
    </location>
    <ligand>
        <name>Mg(2+)</name>
        <dbReference type="ChEBI" id="CHEBI:18420"/>
        <label>1</label>
    </ligand>
</feature>
<proteinExistence type="inferred from homology"/>
<evidence type="ECO:0000256" key="3">
    <source>
        <dbReference type="ARBA" id="ARBA00022676"/>
    </source>
</evidence>
<dbReference type="AlphaFoldDB" id="A0A7Y9ZAI7"/>
<evidence type="ECO:0000256" key="2">
    <source>
        <dbReference type="ARBA" id="ARBA00022605"/>
    </source>
</evidence>
<comment type="similarity">
    <text evidence="8">In the C-terminal section; belongs to the anthranilate phosphoribosyltransferase family.</text>
</comment>
<dbReference type="RefSeq" id="WP_062075027.1">
    <property type="nucleotide sequence ID" value="NZ_BBRC01000005.1"/>
</dbReference>
<keyword evidence="5 9" id="KW-0822">Tryptophan biosynthesis</keyword>
<evidence type="ECO:0000259" key="11">
    <source>
        <dbReference type="Pfam" id="PF02885"/>
    </source>
</evidence>
<feature type="binding site" evidence="9">
    <location>
        <position position="167"/>
    </location>
    <ligand>
        <name>anthranilate</name>
        <dbReference type="ChEBI" id="CHEBI:16567"/>
        <label>2</label>
    </ligand>
</feature>
<dbReference type="HAMAP" id="MF_00211">
    <property type="entry name" value="TrpD"/>
    <property type="match status" value="1"/>
</dbReference>
<dbReference type="EMBL" id="JACBZO010000001">
    <property type="protein sequence ID" value="NYI41225.1"/>
    <property type="molecule type" value="Genomic_DNA"/>
</dbReference>
<evidence type="ECO:0000256" key="5">
    <source>
        <dbReference type="ARBA" id="ARBA00022822"/>
    </source>
</evidence>
<dbReference type="Proteomes" id="UP000547973">
    <property type="component" value="Unassembled WGS sequence"/>
</dbReference>
<dbReference type="InterPro" id="IPR035902">
    <property type="entry name" value="Nuc_phospho_transferase"/>
</dbReference>
<evidence type="ECO:0000256" key="9">
    <source>
        <dbReference type="HAMAP-Rule" id="MF_00211"/>
    </source>
</evidence>
<comment type="pathway">
    <text evidence="1 9">Amino-acid biosynthesis; L-tryptophan biosynthesis; L-tryptophan from chorismate: step 2/5.</text>
</comment>
<dbReference type="InterPro" id="IPR017459">
    <property type="entry name" value="Glycosyl_Trfase_fam3_N_dom"/>
</dbReference>
<feature type="domain" description="Glycosyl transferase family 3" evidence="10">
    <location>
        <begin position="75"/>
        <end position="333"/>
    </location>
</feature>
<dbReference type="FunFam" id="3.40.1030.10:FF:000002">
    <property type="entry name" value="Anthranilate phosphoribosyltransferase"/>
    <property type="match status" value="1"/>
</dbReference>